<keyword evidence="1" id="KW-0808">Transferase</keyword>
<evidence type="ECO:0000313" key="2">
    <source>
        <dbReference type="Proteomes" id="UP000574317"/>
    </source>
</evidence>
<proteinExistence type="predicted"/>
<dbReference type="AlphaFoldDB" id="A0A8H5NH80"/>
<sequence length="175" mass="19427">MVSRAGKVNGVIRSNEPLPLTVDDLKKQWFTQILKEPVKDIEVIEIIHGTVSKVSVKLTFPNDTDDSVSIVCVKGGFNRDVRESLLSLYVIYRLDELEAEFYYYLAPKLKIPFPPVLYAGTDTVNGQGIVVMADLKAEGYTFGNPLEAWTVERVRLSVEQLGGETGKAMSTKDTA</sequence>
<accession>A0A8H5NH80</accession>
<dbReference type="Proteomes" id="UP000574317">
    <property type="component" value="Unassembled WGS sequence"/>
</dbReference>
<dbReference type="InterPro" id="IPR011009">
    <property type="entry name" value="Kinase-like_dom_sf"/>
</dbReference>
<evidence type="ECO:0000313" key="1">
    <source>
        <dbReference type="EMBL" id="KAF5566227.1"/>
    </source>
</evidence>
<dbReference type="GO" id="GO:0016740">
    <property type="term" value="F:transferase activity"/>
    <property type="evidence" value="ECO:0007669"/>
    <property type="project" value="UniProtKB-KW"/>
</dbReference>
<keyword evidence="2" id="KW-1185">Reference proteome</keyword>
<name>A0A8H5NH80_9HYPO</name>
<gene>
    <name evidence="1" type="ORF">FNAPI_1226</name>
</gene>
<feature type="non-terminal residue" evidence="1">
    <location>
        <position position="1"/>
    </location>
</feature>
<comment type="caution">
    <text evidence="1">The sequence shown here is derived from an EMBL/GenBank/DDBJ whole genome shotgun (WGS) entry which is preliminary data.</text>
</comment>
<reference evidence="1 2" key="1">
    <citation type="submission" date="2020-05" db="EMBL/GenBank/DDBJ databases">
        <title>Identification and distribution of gene clusters putatively required for synthesis of sphingolipid metabolism inhibitors in phylogenetically diverse species of the filamentous fungus Fusarium.</title>
        <authorList>
            <person name="Kim H.-S."/>
            <person name="Busman M."/>
            <person name="Brown D.W."/>
            <person name="Divon H."/>
            <person name="Uhlig S."/>
            <person name="Proctor R.H."/>
        </authorList>
    </citation>
    <scope>NUCLEOTIDE SEQUENCE [LARGE SCALE GENOMIC DNA]</scope>
    <source>
        <strain evidence="1 2">NRRL 25196</strain>
    </source>
</reference>
<dbReference type="SUPFAM" id="SSF56112">
    <property type="entry name" value="Protein kinase-like (PK-like)"/>
    <property type="match status" value="1"/>
</dbReference>
<dbReference type="EMBL" id="JAAOAO010000045">
    <property type="protein sequence ID" value="KAF5566227.1"/>
    <property type="molecule type" value="Genomic_DNA"/>
</dbReference>
<protein>
    <submittedName>
        <fullName evidence="1">Aminoglycoside phosphotransferase</fullName>
    </submittedName>
</protein>
<organism evidence="1 2">
    <name type="scientific">Fusarium napiforme</name>
    <dbReference type="NCBI Taxonomy" id="42672"/>
    <lineage>
        <taxon>Eukaryota</taxon>
        <taxon>Fungi</taxon>
        <taxon>Dikarya</taxon>
        <taxon>Ascomycota</taxon>
        <taxon>Pezizomycotina</taxon>
        <taxon>Sordariomycetes</taxon>
        <taxon>Hypocreomycetidae</taxon>
        <taxon>Hypocreales</taxon>
        <taxon>Nectriaceae</taxon>
        <taxon>Fusarium</taxon>
        <taxon>Fusarium fujikuroi species complex</taxon>
    </lineage>
</organism>